<reference evidence="2" key="3">
    <citation type="submission" date="2025-09" db="UniProtKB">
        <authorList>
            <consortium name="Ensembl"/>
        </authorList>
    </citation>
    <scope>IDENTIFICATION</scope>
</reference>
<dbReference type="Proteomes" id="UP000007875">
    <property type="component" value="Unassembled WGS sequence"/>
</dbReference>
<dbReference type="Ensembl" id="ENSCSAVT00000015943.1">
    <property type="protein sequence ID" value="ENSCSAVP00000015764.1"/>
    <property type="gene ID" value="ENSCSAVG00000009257.1"/>
</dbReference>
<accession>H2ZDU8</accession>
<organism evidence="2 3">
    <name type="scientific">Ciona savignyi</name>
    <name type="common">Pacific transparent sea squirt</name>
    <dbReference type="NCBI Taxonomy" id="51511"/>
    <lineage>
        <taxon>Eukaryota</taxon>
        <taxon>Metazoa</taxon>
        <taxon>Chordata</taxon>
        <taxon>Tunicata</taxon>
        <taxon>Ascidiacea</taxon>
        <taxon>Phlebobranchia</taxon>
        <taxon>Cionidae</taxon>
        <taxon>Ciona</taxon>
    </lineage>
</organism>
<evidence type="ECO:0000313" key="3">
    <source>
        <dbReference type="Proteomes" id="UP000007875"/>
    </source>
</evidence>
<reference evidence="2" key="2">
    <citation type="submission" date="2025-08" db="UniProtKB">
        <authorList>
            <consortium name="Ensembl"/>
        </authorList>
    </citation>
    <scope>IDENTIFICATION</scope>
</reference>
<evidence type="ECO:0000256" key="1">
    <source>
        <dbReference type="SAM" id="MobiDB-lite"/>
    </source>
</evidence>
<protein>
    <submittedName>
        <fullName evidence="2">Uncharacterized protein</fullName>
    </submittedName>
</protein>
<evidence type="ECO:0000313" key="2">
    <source>
        <dbReference type="Ensembl" id="ENSCSAVP00000015764.1"/>
    </source>
</evidence>
<sequence length="96" mass="10666">MDDSKPETVTNMVETVHKEDFSGRHDDSDDITPQISSPPPHDNQITKSIVHPIVHITDAEQDKQSKVAIDGIVEIVWGEILEESLDVLLTTSSPHK</sequence>
<name>H2ZDU8_CIOSA</name>
<dbReference type="HOGENOM" id="CLU_2364897_0_0_1"/>
<feature type="compositionally biased region" description="Basic and acidic residues" evidence="1">
    <location>
        <begin position="17"/>
        <end position="27"/>
    </location>
</feature>
<keyword evidence="3" id="KW-1185">Reference proteome</keyword>
<dbReference type="AlphaFoldDB" id="H2ZDU8"/>
<reference evidence="3" key="1">
    <citation type="submission" date="2003-08" db="EMBL/GenBank/DDBJ databases">
        <authorList>
            <person name="Birren B."/>
            <person name="Nusbaum C."/>
            <person name="Abebe A."/>
            <person name="Abouelleil A."/>
            <person name="Adekoya E."/>
            <person name="Ait-zahra M."/>
            <person name="Allen N."/>
            <person name="Allen T."/>
            <person name="An P."/>
            <person name="Anderson M."/>
            <person name="Anderson S."/>
            <person name="Arachchi H."/>
            <person name="Armbruster J."/>
            <person name="Bachantsang P."/>
            <person name="Baldwin J."/>
            <person name="Barry A."/>
            <person name="Bayul T."/>
            <person name="Blitshsteyn B."/>
            <person name="Bloom T."/>
            <person name="Blye J."/>
            <person name="Boguslavskiy L."/>
            <person name="Borowsky M."/>
            <person name="Boukhgalter B."/>
            <person name="Brunache A."/>
            <person name="Butler J."/>
            <person name="Calixte N."/>
            <person name="Calvo S."/>
            <person name="Camarata J."/>
            <person name="Campo K."/>
            <person name="Chang J."/>
            <person name="Cheshatsang Y."/>
            <person name="Citroen M."/>
            <person name="Collymore A."/>
            <person name="Considine T."/>
            <person name="Cook A."/>
            <person name="Cooke P."/>
            <person name="Corum B."/>
            <person name="Cuomo C."/>
            <person name="David R."/>
            <person name="Dawoe T."/>
            <person name="Degray S."/>
            <person name="Dodge S."/>
            <person name="Dooley K."/>
            <person name="Dorje P."/>
            <person name="Dorjee K."/>
            <person name="Dorris L."/>
            <person name="Duffey N."/>
            <person name="Dupes A."/>
            <person name="Elkins T."/>
            <person name="Engels R."/>
            <person name="Erickson J."/>
            <person name="Farina A."/>
            <person name="Faro S."/>
            <person name="Ferreira P."/>
            <person name="Fischer H."/>
            <person name="Fitzgerald M."/>
            <person name="Foley K."/>
            <person name="Gage D."/>
            <person name="Galagan J."/>
            <person name="Gearin G."/>
            <person name="Gnerre S."/>
            <person name="Gnirke A."/>
            <person name="Goyette A."/>
            <person name="Graham J."/>
            <person name="Grandbois E."/>
            <person name="Gyaltsen K."/>
            <person name="Hafez N."/>
            <person name="Hagopian D."/>
            <person name="Hagos B."/>
            <person name="Hall J."/>
            <person name="Hatcher B."/>
            <person name="Heller A."/>
            <person name="Higgins H."/>
            <person name="Honan T."/>
            <person name="Horn A."/>
            <person name="Houde N."/>
            <person name="Hughes L."/>
            <person name="Hulme W."/>
            <person name="Husby E."/>
            <person name="Iliev I."/>
            <person name="Jaffe D."/>
            <person name="Jones C."/>
            <person name="Kamal M."/>
            <person name="Kamat A."/>
            <person name="Kamvysselis M."/>
            <person name="Karlsson E."/>
            <person name="Kells C."/>
            <person name="Kieu A."/>
            <person name="Kisner P."/>
            <person name="Kodira C."/>
            <person name="Kulbokas E."/>
            <person name="Labutti K."/>
            <person name="Lama D."/>
            <person name="Landers T."/>
            <person name="Leger J."/>
            <person name="Levine S."/>
            <person name="Lewis D."/>
            <person name="Lewis T."/>
            <person name="Lindblad-toh K."/>
            <person name="Liu X."/>
            <person name="Lokyitsang T."/>
            <person name="Lokyitsang Y."/>
            <person name="Lucien O."/>
            <person name="Lui A."/>
            <person name="Ma L.J."/>
            <person name="Mabbitt R."/>
            <person name="Macdonald J."/>
            <person name="Maclean C."/>
            <person name="Major J."/>
            <person name="Manning J."/>
            <person name="Marabella R."/>
            <person name="Maru K."/>
            <person name="Matthews C."/>
            <person name="Mauceli E."/>
            <person name="Mccarthy M."/>
            <person name="Mcdonough S."/>
            <person name="Mcghee T."/>
            <person name="Meldrim J."/>
            <person name="Meneus L."/>
            <person name="Mesirov J."/>
            <person name="Mihalev A."/>
            <person name="Mihova T."/>
            <person name="Mikkelsen T."/>
            <person name="Mlenga V."/>
            <person name="Moru K."/>
            <person name="Mozes J."/>
            <person name="Mulrain L."/>
            <person name="Munson G."/>
            <person name="Naylor J."/>
            <person name="Newes C."/>
            <person name="Nguyen C."/>
            <person name="Nguyen N."/>
            <person name="Nguyen T."/>
            <person name="Nicol R."/>
            <person name="Nielsen C."/>
            <person name="Nizzari M."/>
            <person name="Norbu C."/>
            <person name="Norbu N."/>
            <person name="O'donnell P."/>
            <person name="Okoawo O."/>
            <person name="O'leary S."/>
            <person name="Omotosho B."/>
            <person name="O'neill K."/>
            <person name="Osman S."/>
            <person name="Parker S."/>
            <person name="Perrin D."/>
            <person name="Phunkhang P."/>
            <person name="Piqani B."/>
            <person name="Purcell S."/>
            <person name="Rachupka T."/>
            <person name="Ramasamy U."/>
            <person name="Rameau R."/>
            <person name="Ray V."/>
            <person name="Raymond C."/>
            <person name="Retta R."/>
            <person name="Richardson S."/>
            <person name="Rise C."/>
            <person name="Rodriguez J."/>
            <person name="Rogers J."/>
            <person name="Rogov P."/>
            <person name="Rutman M."/>
            <person name="Schupbach R."/>
            <person name="Seaman C."/>
            <person name="Settipalli S."/>
            <person name="Sharpe T."/>
            <person name="Sheridan J."/>
            <person name="Sherpa N."/>
            <person name="Shi J."/>
            <person name="Smirnov S."/>
            <person name="Smith C."/>
            <person name="Sougnez C."/>
            <person name="Spencer B."/>
            <person name="Stalker J."/>
            <person name="Stange-thomann N."/>
            <person name="Stavropoulos S."/>
            <person name="Stetson K."/>
            <person name="Stone C."/>
            <person name="Stone S."/>
            <person name="Stubbs M."/>
            <person name="Talamas J."/>
            <person name="Tchuinga P."/>
            <person name="Tenzing P."/>
            <person name="Tesfaye S."/>
            <person name="Theodore J."/>
            <person name="Thoulutsang Y."/>
            <person name="Topham K."/>
            <person name="Towey S."/>
            <person name="Tsamla T."/>
            <person name="Tsomo N."/>
            <person name="Vallee D."/>
            <person name="Vassiliev H."/>
            <person name="Venkataraman V."/>
            <person name="Vinson J."/>
            <person name="Vo A."/>
            <person name="Wade C."/>
            <person name="Wang S."/>
            <person name="Wangchuk T."/>
            <person name="Wangdi T."/>
            <person name="Whittaker C."/>
            <person name="Wilkinson J."/>
            <person name="Wu Y."/>
            <person name="Wyman D."/>
            <person name="Yadav S."/>
            <person name="Yang S."/>
            <person name="Yang X."/>
            <person name="Yeager S."/>
            <person name="Yee E."/>
            <person name="Young G."/>
            <person name="Zainoun J."/>
            <person name="Zembeck L."/>
            <person name="Zimmer A."/>
            <person name="Zody M."/>
            <person name="Lander E."/>
        </authorList>
    </citation>
    <scope>NUCLEOTIDE SEQUENCE [LARGE SCALE GENOMIC DNA]</scope>
</reference>
<dbReference type="InParanoid" id="H2ZDU8"/>
<feature type="region of interest" description="Disordered" evidence="1">
    <location>
        <begin position="17"/>
        <end position="44"/>
    </location>
</feature>
<proteinExistence type="predicted"/>